<gene>
    <name evidence="8" type="ORF">GGQ57_002648</name>
</gene>
<evidence type="ECO:0000256" key="7">
    <source>
        <dbReference type="SAM" id="Phobius"/>
    </source>
</evidence>
<dbReference type="PANTHER" id="PTHR46630:SF1">
    <property type="entry name" value="TETRATRICOPEPTIDE REPEAT PROTEIN 29"/>
    <property type="match status" value="1"/>
</dbReference>
<evidence type="ECO:0000256" key="4">
    <source>
        <dbReference type="ARBA" id="ARBA00022803"/>
    </source>
</evidence>
<organism evidence="8 9">
    <name type="scientific">Parabacteroides faecis</name>
    <dbReference type="NCBI Taxonomy" id="1217282"/>
    <lineage>
        <taxon>Bacteria</taxon>
        <taxon>Pseudomonadati</taxon>
        <taxon>Bacteroidota</taxon>
        <taxon>Bacteroidia</taxon>
        <taxon>Bacteroidales</taxon>
        <taxon>Tannerellaceae</taxon>
        <taxon>Parabacteroides</taxon>
    </lineage>
</organism>
<evidence type="ECO:0000256" key="2">
    <source>
        <dbReference type="ARBA" id="ARBA00022490"/>
    </source>
</evidence>
<dbReference type="Gene3D" id="1.25.40.10">
    <property type="entry name" value="Tetratricopeptide repeat domain"/>
    <property type="match status" value="2"/>
</dbReference>
<keyword evidence="2" id="KW-0963">Cytoplasm</keyword>
<dbReference type="SMART" id="SM00028">
    <property type="entry name" value="TPR"/>
    <property type="match status" value="4"/>
</dbReference>
<evidence type="ECO:0000256" key="3">
    <source>
        <dbReference type="ARBA" id="ARBA00022737"/>
    </source>
</evidence>
<dbReference type="EMBL" id="JACHOC010000004">
    <property type="protein sequence ID" value="MBB4622748.1"/>
    <property type="molecule type" value="Genomic_DNA"/>
</dbReference>
<dbReference type="InterPro" id="IPR011990">
    <property type="entry name" value="TPR-like_helical_dom_sf"/>
</dbReference>
<evidence type="ECO:0000256" key="1">
    <source>
        <dbReference type="ARBA" id="ARBA00004496"/>
    </source>
</evidence>
<evidence type="ECO:0000256" key="6">
    <source>
        <dbReference type="PROSITE-ProRule" id="PRU00339"/>
    </source>
</evidence>
<accession>A0ABR6KN06</accession>
<dbReference type="PANTHER" id="PTHR46630">
    <property type="entry name" value="TETRATRICOPEPTIDE REPEAT PROTEIN 29"/>
    <property type="match status" value="1"/>
</dbReference>
<dbReference type="Pfam" id="PF13424">
    <property type="entry name" value="TPR_12"/>
    <property type="match status" value="1"/>
</dbReference>
<evidence type="ECO:0000313" key="8">
    <source>
        <dbReference type="EMBL" id="MBB4622748.1"/>
    </source>
</evidence>
<sequence>MDNIGTRIYVLSILFIQILLCISCANGRNEMIFSESESLLNTDPDSALLVLNSIVYPEKLSEKEYNRYILLKIQAEYKSYQDITSDSVILSVRDYYLEKKDNPNLALASYYCGCYYKECDDGENAMRYFLEADKYAGKGDDNNLRGLILSAIGVILLDQFDCEGAIRYFRESAALDRLTGNLNNAAVSYMQIGDCFQYLEQPDSALHYYMKCLHLVDEGNLCHEQSNIRQNLGILYARKGDLAKANQLLREALEHAPNQDDQIKIYLSLLDLYVENHQIDSVNFYMNHLLQKKDSIKDIYVKANLFQALSEREEMLGNYPEALEYNEMYAENLLQIITINSDKRLLELQKKYDYEKIHLHNTRLRLERSYTFIGLLVLVFCIVLSIIFLSREYRRRENVMLELEDKVSQLNSLAKKYDEKEKTFVSYLLKHFKVLKKVSSLEIYINKKQSHKDEFWIKKFNDIVYGQDTLNWDILYDVMNELHNGFFIKLKALYPQLKEVDFRILCLTYSGFSTEEIAIVLNLSINTINTKRSAIRKGLAIPSFANLRDFLDDKLL</sequence>
<proteinExistence type="inferred from homology"/>
<dbReference type="InterPro" id="IPR016032">
    <property type="entry name" value="Sig_transdc_resp-reg_C-effctor"/>
</dbReference>
<keyword evidence="7" id="KW-0812">Transmembrane</keyword>
<feature type="repeat" description="TPR" evidence="6">
    <location>
        <begin position="226"/>
        <end position="259"/>
    </location>
</feature>
<evidence type="ECO:0000313" key="9">
    <source>
        <dbReference type="Proteomes" id="UP000533637"/>
    </source>
</evidence>
<evidence type="ECO:0000256" key="5">
    <source>
        <dbReference type="ARBA" id="ARBA00038253"/>
    </source>
</evidence>
<dbReference type="InterPro" id="IPR051476">
    <property type="entry name" value="Bac_ResReg_Asp_Phosphatase"/>
</dbReference>
<comment type="caution">
    <text evidence="8">The sequence shown here is derived from an EMBL/GenBank/DDBJ whole genome shotgun (WGS) entry which is preliminary data.</text>
</comment>
<reference evidence="8 9" key="1">
    <citation type="submission" date="2020-08" db="EMBL/GenBank/DDBJ databases">
        <title>Genomic Encyclopedia of Type Strains, Phase IV (KMG-IV): sequencing the most valuable type-strain genomes for metagenomic binning, comparative biology and taxonomic classification.</title>
        <authorList>
            <person name="Goeker M."/>
        </authorList>
    </citation>
    <scope>NUCLEOTIDE SEQUENCE [LARGE SCALE GENOMIC DNA]</scope>
    <source>
        <strain evidence="8 9">DSM 102983</strain>
    </source>
</reference>
<protein>
    <submittedName>
        <fullName evidence="8">Tetratricopeptide (TPR) repeat protein</fullName>
    </submittedName>
</protein>
<dbReference type="InterPro" id="IPR019734">
    <property type="entry name" value="TPR_rpt"/>
</dbReference>
<dbReference type="SUPFAM" id="SSF48452">
    <property type="entry name" value="TPR-like"/>
    <property type="match status" value="1"/>
</dbReference>
<dbReference type="PROSITE" id="PS50005">
    <property type="entry name" value="TPR"/>
    <property type="match status" value="1"/>
</dbReference>
<comment type="subcellular location">
    <subcellularLocation>
        <location evidence="1">Cytoplasm</location>
    </subcellularLocation>
</comment>
<keyword evidence="7" id="KW-0472">Membrane</keyword>
<name>A0ABR6KN06_9BACT</name>
<feature type="transmembrane region" description="Helical" evidence="7">
    <location>
        <begin position="370"/>
        <end position="390"/>
    </location>
</feature>
<dbReference type="SUPFAM" id="SSF46894">
    <property type="entry name" value="C-terminal effector domain of the bipartite response regulators"/>
    <property type="match status" value="1"/>
</dbReference>
<keyword evidence="3" id="KW-0677">Repeat</keyword>
<dbReference type="RefSeq" id="WP_183671128.1">
    <property type="nucleotide sequence ID" value="NZ_BMPB01000012.1"/>
</dbReference>
<keyword evidence="7" id="KW-1133">Transmembrane helix</keyword>
<keyword evidence="9" id="KW-1185">Reference proteome</keyword>
<comment type="similarity">
    <text evidence="5">Belongs to the Rap family.</text>
</comment>
<dbReference type="Proteomes" id="UP000533637">
    <property type="component" value="Unassembled WGS sequence"/>
</dbReference>
<keyword evidence="4 6" id="KW-0802">TPR repeat</keyword>